<gene>
    <name evidence="2" type="ORF">DU478_08810</name>
</gene>
<feature type="compositionally biased region" description="Basic and acidic residues" evidence="1">
    <location>
        <begin position="88"/>
        <end position="97"/>
    </location>
</feature>
<name>A0A369TMP6_9RHOB</name>
<keyword evidence="3" id="KW-1185">Reference proteome</keyword>
<organism evidence="2 3">
    <name type="scientific">Thalassococcus profundi</name>
    <dbReference type="NCBI Taxonomy" id="2282382"/>
    <lineage>
        <taxon>Bacteria</taxon>
        <taxon>Pseudomonadati</taxon>
        <taxon>Pseudomonadota</taxon>
        <taxon>Alphaproteobacteria</taxon>
        <taxon>Rhodobacterales</taxon>
        <taxon>Roseobacteraceae</taxon>
        <taxon>Thalassococcus</taxon>
    </lineage>
</organism>
<dbReference type="OrthoDB" id="7778431at2"/>
<dbReference type="RefSeq" id="WP_114510588.1">
    <property type="nucleotide sequence ID" value="NZ_QPMK01000005.1"/>
</dbReference>
<dbReference type="EMBL" id="QPMK01000005">
    <property type="protein sequence ID" value="RDD66538.1"/>
    <property type="molecule type" value="Genomic_DNA"/>
</dbReference>
<dbReference type="AlphaFoldDB" id="A0A369TMP6"/>
<evidence type="ECO:0000256" key="1">
    <source>
        <dbReference type="SAM" id="MobiDB-lite"/>
    </source>
</evidence>
<sequence>MRKGDAVDPKGLVAEAYAIDGITYGECRSIFLDWALALPVDADTAALIATLIARHGTEDDETPAHPMTRVLREGLEGMGRPRRRGGWRGRDRGDGQA</sequence>
<evidence type="ECO:0000313" key="3">
    <source>
        <dbReference type="Proteomes" id="UP000253977"/>
    </source>
</evidence>
<feature type="region of interest" description="Disordered" evidence="1">
    <location>
        <begin position="56"/>
        <end position="97"/>
    </location>
</feature>
<dbReference type="Proteomes" id="UP000253977">
    <property type="component" value="Unassembled WGS sequence"/>
</dbReference>
<accession>A0A369TMP6</accession>
<protein>
    <submittedName>
        <fullName evidence="2">Uncharacterized protein</fullName>
    </submittedName>
</protein>
<comment type="caution">
    <text evidence="2">The sequence shown here is derived from an EMBL/GenBank/DDBJ whole genome shotgun (WGS) entry which is preliminary data.</text>
</comment>
<reference evidence="2 3" key="1">
    <citation type="submission" date="2018-07" db="EMBL/GenBank/DDBJ databases">
        <title>Thalassococcus profundi sp. nov., a marine bacterium isolated from deep seawater of Okinawa Trough.</title>
        <authorList>
            <person name="Yu M."/>
        </authorList>
    </citation>
    <scope>NUCLEOTIDE SEQUENCE [LARGE SCALE GENOMIC DNA]</scope>
    <source>
        <strain evidence="2 3">WRAS1</strain>
    </source>
</reference>
<evidence type="ECO:0000313" key="2">
    <source>
        <dbReference type="EMBL" id="RDD66538.1"/>
    </source>
</evidence>
<proteinExistence type="predicted"/>